<dbReference type="EC" id="4.2.3.-" evidence="6"/>
<protein>
    <recommendedName>
        <fullName evidence="6">Terpene synthase</fullName>
        <ecNumber evidence="6">4.2.3.-</ecNumber>
    </recommendedName>
</protein>
<dbReference type="InterPro" id="IPR034686">
    <property type="entry name" value="Terpene_cyclase-like_2"/>
</dbReference>
<dbReference type="GO" id="GO:0010333">
    <property type="term" value="F:terpene synthase activity"/>
    <property type="evidence" value="ECO:0007669"/>
    <property type="project" value="InterPro"/>
</dbReference>
<evidence type="ECO:0000256" key="6">
    <source>
        <dbReference type="RuleBase" id="RU366034"/>
    </source>
</evidence>
<dbReference type="Proteomes" id="UP000292082">
    <property type="component" value="Unassembled WGS sequence"/>
</dbReference>
<dbReference type="AlphaFoldDB" id="A0A4Q9PW93"/>
<accession>A0A4Q9PW93</accession>
<dbReference type="EMBL" id="ML145122">
    <property type="protein sequence ID" value="TBU58644.1"/>
    <property type="molecule type" value="Genomic_DNA"/>
</dbReference>
<keyword evidence="8" id="KW-1185">Reference proteome</keyword>
<name>A0A4Q9PW93_9APHY</name>
<dbReference type="GO" id="GO:0046872">
    <property type="term" value="F:metal ion binding"/>
    <property type="evidence" value="ECO:0007669"/>
    <property type="project" value="UniProtKB-KW"/>
</dbReference>
<dbReference type="InterPro" id="IPR008949">
    <property type="entry name" value="Isoprenoid_synthase_dom_sf"/>
</dbReference>
<dbReference type="PANTHER" id="PTHR35201:SF4">
    <property type="entry name" value="BETA-PINACENE SYNTHASE-RELATED"/>
    <property type="match status" value="1"/>
</dbReference>
<keyword evidence="5 6" id="KW-0456">Lyase</keyword>
<evidence type="ECO:0000256" key="5">
    <source>
        <dbReference type="ARBA" id="ARBA00023239"/>
    </source>
</evidence>
<dbReference type="PANTHER" id="PTHR35201">
    <property type="entry name" value="TERPENE SYNTHASE"/>
    <property type="match status" value="1"/>
</dbReference>
<evidence type="ECO:0000256" key="1">
    <source>
        <dbReference type="ARBA" id="ARBA00001946"/>
    </source>
</evidence>
<evidence type="ECO:0000313" key="7">
    <source>
        <dbReference type="EMBL" id="TBU58644.1"/>
    </source>
</evidence>
<proteinExistence type="inferred from homology"/>
<evidence type="ECO:0000313" key="8">
    <source>
        <dbReference type="Proteomes" id="UP000292082"/>
    </source>
</evidence>
<comment type="cofactor">
    <cofactor evidence="1 6">
        <name>Mg(2+)</name>
        <dbReference type="ChEBI" id="CHEBI:18420"/>
    </cofactor>
</comment>
<keyword evidence="3 6" id="KW-0479">Metal-binding</keyword>
<dbReference type="Pfam" id="PF19086">
    <property type="entry name" value="Terpene_syn_C_2"/>
    <property type="match status" value="1"/>
</dbReference>
<dbReference type="Gene3D" id="1.10.600.10">
    <property type="entry name" value="Farnesyl Diphosphate Synthase"/>
    <property type="match status" value="1"/>
</dbReference>
<evidence type="ECO:0000256" key="3">
    <source>
        <dbReference type="ARBA" id="ARBA00022723"/>
    </source>
</evidence>
<gene>
    <name evidence="7" type="ORF">BD310DRAFT_1013257</name>
</gene>
<sequence length="291" mass="32782">MASDELGVTGVSRPTANRMSDVDQRYMNLPDTLADWPWPRQFNPYTEEATIESNIWFKSLGIYSPESQKPIRTSPKVESPFADTEDVRAGIDLMQALFTLDEFTDVAPAPMVREIATVVMDALRNPDTPRPAGEIILGEMMSQFAACVFHTATPEANKHFLTSMEVLMNSFVAEAEDRDNHTIHSIESYFELRRGTIGMGPSYFIGELHLSIPDEALYHPVVRELEYLAADMIALDNDIASYNREQGTGNDQHNIITVVIHHLGLNLDSAVEWAADYHKDAQRRFSDTMKQ</sequence>
<keyword evidence="4 6" id="KW-0460">Magnesium</keyword>
<organism evidence="7 8">
    <name type="scientific">Dichomitus squalens</name>
    <dbReference type="NCBI Taxonomy" id="114155"/>
    <lineage>
        <taxon>Eukaryota</taxon>
        <taxon>Fungi</taxon>
        <taxon>Dikarya</taxon>
        <taxon>Basidiomycota</taxon>
        <taxon>Agaricomycotina</taxon>
        <taxon>Agaricomycetes</taxon>
        <taxon>Polyporales</taxon>
        <taxon>Polyporaceae</taxon>
        <taxon>Dichomitus</taxon>
    </lineage>
</organism>
<evidence type="ECO:0000256" key="2">
    <source>
        <dbReference type="ARBA" id="ARBA00006333"/>
    </source>
</evidence>
<comment type="similarity">
    <text evidence="2 6">Belongs to the terpene synthase family.</text>
</comment>
<reference evidence="7 8" key="1">
    <citation type="submission" date="2019-01" db="EMBL/GenBank/DDBJ databases">
        <title>Draft genome sequences of three monokaryotic isolates of the white-rot basidiomycete fungus Dichomitus squalens.</title>
        <authorList>
            <consortium name="DOE Joint Genome Institute"/>
            <person name="Lopez S.C."/>
            <person name="Andreopoulos B."/>
            <person name="Pangilinan J."/>
            <person name="Lipzen A."/>
            <person name="Riley R."/>
            <person name="Ahrendt S."/>
            <person name="Ng V."/>
            <person name="Barry K."/>
            <person name="Daum C."/>
            <person name="Grigoriev I.V."/>
            <person name="Hilden K.S."/>
            <person name="Makela M.R."/>
            <person name="de Vries R.P."/>
        </authorList>
    </citation>
    <scope>NUCLEOTIDE SEQUENCE [LARGE SCALE GENOMIC DNA]</scope>
    <source>
        <strain evidence="7 8">CBS 464.89</strain>
    </source>
</reference>
<dbReference type="SUPFAM" id="SSF48576">
    <property type="entry name" value="Terpenoid synthases"/>
    <property type="match status" value="1"/>
</dbReference>
<evidence type="ECO:0000256" key="4">
    <source>
        <dbReference type="ARBA" id="ARBA00022842"/>
    </source>
</evidence>
<dbReference type="GO" id="GO:0008299">
    <property type="term" value="P:isoprenoid biosynthetic process"/>
    <property type="evidence" value="ECO:0007669"/>
    <property type="project" value="UniProtKB-ARBA"/>
</dbReference>